<dbReference type="VEuPathDB" id="FungiDB:VP01_2079g1"/>
<dbReference type="InterPro" id="IPR053228">
    <property type="entry name" value="Stereospecific_Lipase"/>
</dbReference>
<proteinExistence type="predicted"/>
<feature type="chain" id="PRO_5005567954" description="Triacylglycerol lipase" evidence="1">
    <location>
        <begin position="26"/>
        <end position="449"/>
    </location>
</feature>
<feature type="signal peptide" evidence="1">
    <location>
        <begin position="1"/>
        <end position="25"/>
    </location>
</feature>
<dbReference type="STRING" id="27349.A0A0L6VC94"/>
<comment type="caution">
    <text evidence="2">The sequence shown here is derived from an EMBL/GenBank/DDBJ whole genome shotgun (WGS) entry which is preliminary data.</text>
</comment>
<dbReference type="OrthoDB" id="4605274at2759"/>
<dbReference type="SUPFAM" id="SSF53474">
    <property type="entry name" value="alpha/beta-Hydrolases"/>
    <property type="match status" value="1"/>
</dbReference>
<dbReference type="EMBL" id="LAVV01006925">
    <property type="protein sequence ID" value="KNZ57765.1"/>
    <property type="molecule type" value="Genomic_DNA"/>
</dbReference>
<gene>
    <name evidence="2" type="ORF">VP01_2079g1</name>
</gene>
<organism evidence="2 3">
    <name type="scientific">Puccinia sorghi</name>
    <dbReference type="NCBI Taxonomy" id="27349"/>
    <lineage>
        <taxon>Eukaryota</taxon>
        <taxon>Fungi</taxon>
        <taxon>Dikarya</taxon>
        <taxon>Basidiomycota</taxon>
        <taxon>Pucciniomycotina</taxon>
        <taxon>Pucciniomycetes</taxon>
        <taxon>Pucciniales</taxon>
        <taxon>Pucciniaceae</taxon>
        <taxon>Puccinia</taxon>
    </lineage>
</organism>
<reference evidence="2 3" key="1">
    <citation type="submission" date="2015-08" db="EMBL/GenBank/DDBJ databases">
        <title>Next Generation Sequencing and Analysis of the Genome of Puccinia sorghi L Schw, the Causal Agent of Maize Common Rust.</title>
        <authorList>
            <person name="Rochi L."/>
            <person name="Burguener G."/>
            <person name="Darino M."/>
            <person name="Turjanski A."/>
            <person name="Kreff E."/>
            <person name="Dieguez M.J."/>
            <person name="Sacco F."/>
        </authorList>
    </citation>
    <scope>NUCLEOTIDE SEQUENCE [LARGE SCALE GENOMIC DNA]</scope>
    <source>
        <strain evidence="2 3">RO10H11247</strain>
    </source>
</reference>
<dbReference type="Gene3D" id="3.40.50.1820">
    <property type="entry name" value="alpha/beta hydrolase"/>
    <property type="match status" value="1"/>
</dbReference>
<sequence length="449" mass="50223">MSRTWGFKTIHLAFFFVFLASLCEALQPFLDAPFKSPEKVYKDAMECPRGISNKTGGIVFLVHGAATTGTKTWSGSPFNEQLANSGQGYDVCWVNLPWVGLGDLQESAEYVAFGIKYFSSLSHASGNKINVIGHSQGAGANVPFWPSIQPLILNYFAIAGTFKGPVEAEPMCWLENLWGGCLPSPLQLKPNSRYMKAQNSEADEYSGSKAHVKTISIYSIYDQILQWEGKKGVIVHRPLGGKLLTLRGPPCCPSNLRSCAEKAILWDTCEGIVEDLATLKIIQAIIPSGDPISNELEKFDSGEYCKAKPKLYFLKCFISVHLFAESSCQHLGKFGLEINNLNLSLILMGRITYYTFSPIKLEGLWLKVLSRWKYILNVGKSFAIGPGRLHKIFNHYAHLRTVKEPGLQVEFEVMELMISYDYFWQSYVCERGYATDCLPPDAMFPDLRE</sequence>
<evidence type="ECO:0000256" key="1">
    <source>
        <dbReference type="SAM" id="SignalP"/>
    </source>
</evidence>
<evidence type="ECO:0008006" key="4">
    <source>
        <dbReference type="Google" id="ProtNLM"/>
    </source>
</evidence>
<dbReference type="InterPro" id="IPR029058">
    <property type="entry name" value="AB_hydrolase_fold"/>
</dbReference>
<keyword evidence="1" id="KW-0732">Signal</keyword>
<protein>
    <recommendedName>
        <fullName evidence="4">Triacylglycerol lipase</fullName>
    </recommendedName>
</protein>
<dbReference type="PANTHER" id="PTHR37574">
    <property type="entry name" value="LIPASE B"/>
    <property type="match status" value="1"/>
</dbReference>
<keyword evidence="3" id="KW-1185">Reference proteome</keyword>
<name>A0A0L6VC94_9BASI</name>
<evidence type="ECO:0000313" key="2">
    <source>
        <dbReference type="EMBL" id="KNZ57765.1"/>
    </source>
</evidence>
<accession>A0A0L6VC94</accession>
<evidence type="ECO:0000313" key="3">
    <source>
        <dbReference type="Proteomes" id="UP000037035"/>
    </source>
</evidence>
<dbReference type="PANTHER" id="PTHR37574:SF1">
    <property type="entry name" value="LIPASE B"/>
    <property type="match status" value="1"/>
</dbReference>
<dbReference type="AlphaFoldDB" id="A0A0L6VC94"/>
<dbReference type="Proteomes" id="UP000037035">
    <property type="component" value="Unassembled WGS sequence"/>
</dbReference>